<dbReference type="Pfam" id="PF20260">
    <property type="entry name" value="PUA_4"/>
    <property type="match status" value="1"/>
</dbReference>
<keyword evidence="14" id="KW-1185">Reference proteome</keyword>
<evidence type="ECO:0000256" key="6">
    <source>
        <dbReference type="ARBA" id="ARBA00022679"/>
    </source>
</evidence>
<dbReference type="OrthoDB" id="9815641at2"/>
<sequence>MPHAFWIDSVENENKKVYLSPSEANHLKVMRVKLGEILTGLDGKGNIYRFQLETISKTGATGNLLSRKHEYHDGKSLIIFVASTKWPRIRLIIEKAVELGVDRIEIFNSRYSVAKILPNRLDKFYSVMREASKQCLNTYLPELCIIDSIDQIDHSNSLNLLLDFTGSPLQSLSDSIASSKNVRILVGPEGGFAENELKKLHQFCLPVSLGKRILRVETAVIVSASFASLQMGRL</sequence>
<dbReference type="PIRSF" id="PIRSF015601">
    <property type="entry name" value="MTase_slr0722"/>
    <property type="match status" value="1"/>
</dbReference>
<dbReference type="PANTHER" id="PTHR30027:SF3">
    <property type="entry name" value="16S RRNA (URACIL(1498)-N(3))-METHYLTRANSFERASE"/>
    <property type="match status" value="1"/>
</dbReference>
<dbReference type="GO" id="GO:0005737">
    <property type="term" value="C:cytoplasm"/>
    <property type="evidence" value="ECO:0007669"/>
    <property type="project" value="UniProtKB-SubCell"/>
</dbReference>
<dbReference type="InterPro" id="IPR046886">
    <property type="entry name" value="RsmE_MTase_dom"/>
</dbReference>
<dbReference type="Pfam" id="PF04452">
    <property type="entry name" value="Methyltrans_RNA"/>
    <property type="match status" value="1"/>
</dbReference>
<dbReference type="SUPFAM" id="SSF88697">
    <property type="entry name" value="PUA domain-like"/>
    <property type="match status" value="1"/>
</dbReference>
<feature type="domain" description="Ribosomal RNA small subunit methyltransferase E methyltransferase" evidence="11">
    <location>
        <begin position="76"/>
        <end position="226"/>
    </location>
</feature>
<evidence type="ECO:0000256" key="3">
    <source>
        <dbReference type="ARBA" id="ARBA00022490"/>
    </source>
</evidence>
<evidence type="ECO:0000256" key="5">
    <source>
        <dbReference type="ARBA" id="ARBA00022603"/>
    </source>
</evidence>
<organism evidence="13 14">
    <name type="scientific">Kosmotoga pacifica</name>
    <dbReference type="NCBI Taxonomy" id="1330330"/>
    <lineage>
        <taxon>Bacteria</taxon>
        <taxon>Thermotogati</taxon>
        <taxon>Thermotogota</taxon>
        <taxon>Thermotogae</taxon>
        <taxon>Kosmotogales</taxon>
        <taxon>Kosmotogaceae</taxon>
        <taxon>Kosmotoga</taxon>
    </lineage>
</organism>
<evidence type="ECO:0000256" key="8">
    <source>
        <dbReference type="ARBA" id="ARBA00025699"/>
    </source>
</evidence>
<dbReference type="KEGG" id="kpf:IX53_07575"/>
<gene>
    <name evidence="13" type="ORF">IX53_07575</name>
</gene>
<proteinExistence type="inferred from homology"/>
<keyword evidence="6 10" id="KW-0808">Transferase</keyword>
<comment type="subcellular location">
    <subcellularLocation>
        <location evidence="1 10">Cytoplasm</location>
    </subcellularLocation>
</comment>
<accession>A0A0G2Z810</accession>
<comment type="catalytic activity">
    <reaction evidence="9 10">
        <text>uridine(1498) in 16S rRNA + S-adenosyl-L-methionine = N(3)-methyluridine(1498) in 16S rRNA + S-adenosyl-L-homocysteine + H(+)</text>
        <dbReference type="Rhea" id="RHEA:42920"/>
        <dbReference type="Rhea" id="RHEA-COMP:10283"/>
        <dbReference type="Rhea" id="RHEA-COMP:10284"/>
        <dbReference type="ChEBI" id="CHEBI:15378"/>
        <dbReference type="ChEBI" id="CHEBI:57856"/>
        <dbReference type="ChEBI" id="CHEBI:59789"/>
        <dbReference type="ChEBI" id="CHEBI:65315"/>
        <dbReference type="ChEBI" id="CHEBI:74502"/>
        <dbReference type="EC" id="2.1.1.193"/>
    </reaction>
</comment>
<dbReference type="PATRIC" id="fig|1330330.3.peg.1533"/>
<comment type="similarity">
    <text evidence="2 10">Belongs to the RNA methyltransferase RsmE family.</text>
</comment>
<dbReference type="GO" id="GO:0070042">
    <property type="term" value="F:rRNA (uridine-N3-)-methyltransferase activity"/>
    <property type="evidence" value="ECO:0007669"/>
    <property type="project" value="TreeGrafter"/>
</dbReference>
<keyword evidence="7 10" id="KW-0949">S-adenosyl-L-methionine</keyword>
<evidence type="ECO:0000259" key="11">
    <source>
        <dbReference type="Pfam" id="PF04452"/>
    </source>
</evidence>
<evidence type="ECO:0000256" key="1">
    <source>
        <dbReference type="ARBA" id="ARBA00004496"/>
    </source>
</evidence>
<evidence type="ECO:0000313" key="14">
    <source>
        <dbReference type="Proteomes" id="UP000035159"/>
    </source>
</evidence>
<dbReference type="EC" id="2.1.1.193" evidence="10"/>
<dbReference type="GO" id="GO:0070475">
    <property type="term" value="P:rRNA base methylation"/>
    <property type="evidence" value="ECO:0007669"/>
    <property type="project" value="TreeGrafter"/>
</dbReference>
<dbReference type="AlphaFoldDB" id="A0A0G2Z810"/>
<dbReference type="NCBIfam" id="TIGR00046">
    <property type="entry name" value="RsmE family RNA methyltransferase"/>
    <property type="match status" value="1"/>
</dbReference>
<dbReference type="Proteomes" id="UP000035159">
    <property type="component" value="Chromosome"/>
</dbReference>
<dbReference type="CDD" id="cd18084">
    <property type="entry name" value="RsmE-like"/>
    <property type="match status" value="1"/>
</dbReference>
<dbReference type="STRING" id="1330330.IX53_07575"/>
<evidence type="ECO:0000259" key="12">
    <source>
        <dbReference type="Pfam" id="PF20260"/>
    </source>
</evidence>
<evidence type="ECO:0000256" key="9">
    <source>
        <dbReference type="ARBA" id="ARBA00047944"/>
    </source>
</evidence>
<evidence type="ECO:0000256" key="2">
    <source>
        <dbReference type="ARBA" id="ARBA00005528"/>
    </source>
</evidence>
<dbReference type="RefSeq" id="WP_047754832.1">
    <property type="nucleotide sequence ID" value="NZ_CAJUHA010000017.1"/>
</dbReference>
<protein>
    <recommendedName>
        <fullName evidence="10">Ribosomal RNA small subunit methyltransferase E</fullName>
        <ecNumber evidence="10">2.1.1.193</ecNumber>
    </recommendedName>
</protein>
<comment type="function">
    <text evidence="8 10">Specifically methylates the N3 position of the uracil ring of uridine 1498 (m3U1498) in 16S rRNA. Acts on the fully assembled 30S ribosomal subunit.</text>
</comment>
<dbReference type="InterPro" id="IPR006700">
    <property type="entry name" value="RsmE"/>
</dbReference>
<reference evidence="13 14" key="1">
    <citation type="submission" date="2015-04" db="EMBL/GenBank/DDBJ databases">
        <title>Complete Genome Sequence of Kosmotoga pacifica SLHLJ1.</title>
        <authorList>
            <person name="Jiang L.J."/>
            <person name="Shao Z.Z."/>
            <person name="Jebbar M."/>
        </authorList>
    </citation>
    <scope>NUCLEOTIDE SEQUENCE [LARGE SCALE GENOMIC DNA]</scope>
    <source>
        <strain evidence="13 14">SLHLJ1</strain>
    </source>
</reference>
<dbReference type="InterPro" id="IPR029028">
    <property type="entry name" value="Alpha/beta_knot_MTases"/>
</dbReference>
<keyword evidence="4 10" id="KW-0698">rRNA processing</keyword>
<dbReference type="InterPro" id="IPR029026">
    <property type="entry name" value="tRNA_m1G_MTases_N"/>
</dbReference>
<evidence type="ECO:0000256" key="7">
    <source>
        <dbReference type="ARBA" id="ARBA00022691"/>
    </source>
</evidence>
<feature type="domain" description="Ribosomal RNA small subunit methyltransferase E PUA-like" evidence="12">
    <location>
        <begin position="22"/>
        <end position="62"/>
    </location>
</feature>
<dbReference type="Gene3D" id="2.40.240.20">
    <property type="entry name" value="Hypothetical PUA domain-like, domain 1"/>
    <property type="match status" value="1"/>
</dbReference>
<evidence type="ECO:0000256" key="10">
    <source>
        <dbReference type="PIRNR" id="PIRNR015601"/>
    </source>
</evidence>
<dbReference type="InterPro" id="IPR015947">
    <property type="entry name" value="PUA-like_sf"/>
</dbReference>
<dbReference type="PANTHER" id="PTHR30027">
    <property type="entry name" value="RIBOSOMAL RNA SMALL SUBUNIT METHYLTRANSFERASE E"/>
    <property type="match status" value="1"/>
</dbReference>
<evidence type="ECO:0000256" key="4">
    <source>
        <dbReference type="ARBA" id="ARBA00022552"/>
    </source>
</evidence>
<keyword evidence="5 10" id="KW-0489">Methyltransferase</keyword>
<dbReference type="InterPro" id="IPR046887">
    <property type="entry name" value="RsmE_PUA-like"/>
</dbReference>
<name>A0A0G2Z810_9BACT</name>
<keyword evidence="3 10" id="KW-0963">Cytoplasm</keyword>
<evidence type="ECO:0000313" key="13">
    <source>
        <dbReference type="EMBL" id="AKI97697.1"/>
    </source>
</evidence>
<dbReference type="Gene3D" id="3.40.1280.10">
    <property type="match status" value="1"/>
</dbReference>
<dbReference type="EMBL" id="CP011232">
    <property type="protein sequence ID" value="AKI97697.1"/>
    <property type="molecule type" value="Genomic_DNA"/>
</dbReference>
<dbReference type="SUPFAM" id="SSF75217">
    <property type="entry name" value="alpha/beta knot"/>
    <property type="match status" value="1"/>
</dbReference>